<comment type="similarity">
    <text evidence="1">Belongs to the LysR transcriptional regulatory family.</text>
</comment>
<evidence type="ECO:0000313" key="4">
    <source>
        <dbReference type="Proteomes" id="UP000819052"/>
    </source>
</evidence>
<keyword evidence="4" id="KW-1185">Reference proteome</keyword>
<dbReference type="PANTHER" id="PTHR30537:SF66">
    <property type="entry name" value="IRON-REGULATED VIRULENCE REGULATORY PROTEIN IRGB"/>
    <property type="match status" value="1"/>
</dbReference>
<dbReference type="Proteomes" id="UP000819052">
    <property type="component" value="Unassembled WGS sequence"/>
</dbReference>
<dbReference type="RefSeq" id="WP_167079176.1">
    <property type="nucleotide sequence ID" value="NZ_VVIW01000017.1"/>
</dbReference>
<evidence type="ECO:0000259" key="2">
    <source>
        <dbReference type="Pfam" id="PF03466"/>
    </source>
</evidence>
<dbReference type="PANTHER" id="PTHR30537">
    <property type="entry name" value="HTH-TYPE TRANSCRIPTIONAL REGULATOR"/>
    <property type="match status" value="1"/>
</dbReference>
<proteinExistence type="inferred from homology"/>
<evidence type="ECO:0000313" key="3">
    <source>
        <dbReference type="EMBL" id="NHZ43198.1"/>
    </source>
</evidence>
<dbReference type="SUPFAM" id="SSF53850">
    <property type="entry name" value="Periplasmic binding protein-like II"/>
    <property type="match status" value="1"/>
</dbReference>
<dbReference type="InterPro" id="IPR058163">
    <property type="entry name" value="LysR-type_TF_proteobact-type"/>
</dbReference>
<accession>A0ABX0M7M6</accession>
<name>A0ABX0M7M6_9BURK</name>
<comment type="caution">
    <text evidence="3">The sequence shown here is derived from an EMBL/GenBank/DDBJ whole genome shotgun (WGS) entry which is preliminary data.</text>
</comment>
<reference evidence="3 4" key="1">
    <citation type="submission" date="2019-09" db="EMBL/GenBank/DDBJ databases">
        <title>Taxonomy of Antarctic Massilia spp.: description of Massilia rubra sp. nov., Massilia aquatica sp. nov., Massilia mucilaginosa sp. nov., Massilia frigida sp. nov. isolated from streams, lakes and regoliths.</title>
        <authorList>
            <person name="Holochova P."/>
            <person name="Sedlacek I."/>
            <person name="Kralova S."/>
            <person name="Maslanova I."/>
            <person name="Busse H.-J."/>
            <person name="Stankova E."/>
            <person name="Vrbovska V."/>
            <person name="Kovarovic V."/>
            <person name="Bartak M."/>
            <person name="Svec P."/>
            <person name="Pantucek R."/>
        </authorList>
    </citation>
    <scope>NUCLEOTIDE SEQUENCE [LARGE SCALE GENOMIC DNA]</scope>
    <source>
        <strain evidence="3 4">CCM 8693</strain>
    </source>
</reference>
<dbReference type="Pfam" id="PF03466">
    <property type="entry name" value="LysR_substrate"/>
    <property type="match status" value="1"/>
</dbReference>
<organism evidence="3 4">
    <name type="scientific">Massilia aquatica</name>
    <dbReference type="NCBI Taxonomy" id="2609000"/>
    <lineage>
        <taxon>Bacteria</taxon>
        <taxon>Pseudomonadati</taxon>
        <taxon>Pseudomonadota</taxon>
        <taxon>Betaproteobacteria</taxon>
        <taxon>Burkholderiales</taxon>
        <taxon>Oxalobacteraceae</taxon>
        <taxon>Telluria group</taxon>
        <taxon>Massilia</taxon>
    </lineage>
</organism>
<dbReference type="Gene3D" id="3.40.190.290">
    <property type="match status" value="1"/>
</dbReference>
<feature type="domain" description="LysR substrate-binding" evidence="2">
    <location>
        <begin position="17"/>
        <end position="93"/>
    </location>
</feature>
<sequence length="97" mass="10447">MSWTQTASGDSVATTHSRQRIVTDNAAGMRSFALAGAGVAILPESLVRDDLAAGRLLRLLPGYALPEQGVYAVYPNMRHLPAKVGMFIAFLREFIGN</sequence>
<gene>
    <name evidence="3" type="ORF">F1609_23920</name>
</gene>
<dbReference type="InterPro" id="IPR005119">
    <property type="entry name" value="LysR_subst-bd"/>
</dbReference>
<protein>
    <recommendedName>
        <fullName evidence="2">LysR substrate-binding domain-containing protein</fullName>
    </recommendedName>
</protein>
<evidence type="ECO:0000256" key="1">
    <source>
        <dbReference type="ARBA" id="ARBA00009437"/>
    </source>
</evidence>
<dbReference type="EMBL" id="VVIW01000017">
    <property type="protein sequence ID" value="NHZ43198.1"/>
    <property type="molecule type" value="Genomic_DNA"/>
</dbReference>